<feature type="active site" description="Proton donor/acceptor" evidence="11">
    <location>
        <position position="181"/>
    </location>
</feature>
<dbReference type="EC" id="3.2.1.52" evidence="11"/>
<feature type="binding site" evidence="11">
    <location>
        <position position="72"/>
    </location>
    <ligand>
        <name>substrate</name>
    </ligand>
</feature>
<proteinExistence type="inferred from homology"/>
<dbReference type="GO" id="GO:0008360">
    <property type="term" value="P:regulation of cell shape"/>
    <property type="evidence" value="ECO:0007669"/>
    <property type="project" value="UniProtKB-KW"/>
</dbReference>
<dbReference type="GO" id="GO:0005975">
    <property type="term" value="P:carbohydrate metabolic process"/>
    <property type="evidence" value="ECO:0007669"/>
    <property type="project" value="InterPro"/>
</dbReference>
<dbReference type="GO" id="GO:0004563">
    <property type="term" value="F:beta-N-acetylhexosaminidase activity"/>
    <property type="evidence" value="ECO:0007669"/>
    <property type="project" value="UniProtKB-UniRule"/>
</dbReference>
<dbReference type="GO" id="GO:0051301">
    <property type="term" value="P:cell division"/>
    <property type="evidence" value="ECO:0007669"/>
    <property type="project" value="UniProtKB-KW"/>
</dbReference>
<dbReference type="InterPro" id="IPR017853">
    <property type="entry name" value="GH"/>
</dbReference>
<comment type="catalytic activity">
    <reaction evidence="1 11">
        <text>Hydrolysis of terminal non-reducing N-acetyl-D-hexosamine residues in N-acetyl-beta-D-hexosaminides.</text>
        <dbReference type="EC" id="3.2.1.52"/>
    </reaction>
</comment>
<evidence type="ECO:0000256" key="5">
    <source>
        <dbReference type="ARBA" id="ARBA00022960"/>
    </source>
</evidence>
<accession>A0A1Y1QV96</accession>
<dbReference type="UniPathway" id="UPA00544"/>
<dbReference type="AlphaFoldDB" id="A0A1Y1QV96"/>
<evidence type="ECO:0000256" key="9">
    <source>
        <dbReference type="ARBA" id="ARBA00023316"/>
    </source>
</evidence>
<comment type="pathway">
    <text evidence="10 11">Cell wall biogenesis; peptidoglycan recycling.</text>
</comment>
<dbReference type="Proteomes" id="UP000192491">
    <property type="component" value="Unassembled WGS sequence"/>
</dbReference>
<dbReference type="InterPro" id="IPR050226">
    <property type="entry name" value="NagZ_Beta-hexosaminidase"/>
</dbReference>
<keyword evidence="3 11" id="KW-0132">Cell division</keyword>
<evidence type="ECO:0000256" key="2">
    <source>
        <dbReference type="ARBA" id="ARBA00022490"/>
    </source>
</evidence>
<keyword evidence="7 11" id="KW-0326">Glycosidase</keyword>
<evidence type="ECO:0000256" key="6">
    <source>
        <dbReference type="ARBA" id="ARBA00022984"/>
    </source>
</evidence>
<dbReference type="HAMAP" id="MF_00364">
    <property type="entry name" value="NagZ"/>
    <property type="match status" value="1"/>
</dbReference>
<dbReference type="GO" id="GO:0009252">
    <property type="term" value="P:peptidoglycan biosynthetic process"/>
    <property type="evidence" value="ECO:0007669"/>
    <property type="project" value="UniProtKB-KW"/>
</dbReference>
<keyword evidence="2 11" id="KW-0963">Cytoplasm</keyword>
<feature type="active site" description="Nucleophile" evidence="11">
    <location>
        <position position="252"/>
    </location>
</feature>
<dbReference type="Pfam" id="PF00933">
    <property type="entry name" value="Glyco_hydro_3"/>
    <property type="match status" value="1"/>
</dbReference>
<evidence type="ECO:0000256" key="11">
    <source>
        <dbReference type="HAMAP-Rule" id="MF_00364"/>
    </source>
</evidence>
<name>A0A1Y1QV96_9GAMM</name>
<feature type="domain" description="Glycoside hydrolase family 3 N-terminal" evidence="12">
    <location>
        <begin position="13"/>
        <end position="303"/>
    </location>
</feature>
<dbReference type="Gene3D" id="3.20.20.300">
    <property type="entry name" value="Glycoside hydrolase, family 3, N-terminal domain"/>
    <property type="match status" value="1"/>
</dbReference>
<evidence type="ECO:0000256" key="8">
    <source>
        <dbReference type="ARBA" id="ARBA00023306"/>
    </source>
</evidence>
<dbReference type="InterPro" id="IPR036962">
    <property type="entry name" value="Glyco_hydro_3_N_sf"/>
</dbReference>
<dbReference type="NCBIfam" id="NF003740">
    <property type="entry name" value="PRK05337.1"/>
    <property type="match status" value="1"/>
</dbReference>
<protein>
    <recommendedName>
        <fullName evidence="11">Beta-hexosaminidase</fullName>
        <ecNumber evidence="11">3.2.1.52</ecNumber>
    </recommendedName>
    <alternativeName>
        <fullName evidence="11">Beta-N-acetylhexosaminidase</fullName>
    </alternativeName>
    <alternativeName>
        <fullName evidence="11">N-acetyl-beta-glucosaminidase</fullName>
    </alternativeName>
</protein>
<evidence type="ECO:0000256" key="10">
    <source>
        <dbReference type="ARBA" id="ARBA00037880"/>
    </source>
</evidence>
<dbReference type="GO" id="GO:0009254">
    <property type="term" value="P:peptidoglycan turnover"/>
    <property type="evidence" value="ECO:0007669"/>
    <property type="project" value="UniProtKB-UniRule"/>
</dbReference>
<comment type="subcellular location">
    <subcellularLocation>
        <location evidence="11">Cytoplasm</location>
    </subcellularLocation>
</comment>
<dbReference type="EMBL" id="MTEJ01000032">
    <property type="protein sequence ID" value="OQX14260.1"/>
    <property type="molecule type" value="Genomic_DNA"/>
</dbReference>
<evidence type="ECO:0000313" key="14">
    <source>
        <dbReference type="Proteomes" id="UP000192491"/>
    </source>
</evidence>
<dbReference type="InterPro" id="IPR022956">
    <property type="entry name" value="Beta_hexosaminidase_bac"/>
</dbReference>
<comment type="function">
    <text evidence="11">Plays a role in peptidoglycan recycling by cleaving the terminal beta-1,4-linked N-acetylglucosamine (GlcNAc) from peptide-linked peptidoglycan fragments, giving rise to free GlcNAc, anhydro-N-acetylmuramic acid and anhydro-N-acetylmuramic acid-linked peptides.</text>
</comment>
<evidence type="ECO:0000256" key="7">
    <source>
        <dbReference type="ARBA" id="ARBA00023295"/>
    </source>
</evidence>
<comment type="caution">
    <text evidence="13">The sequence shown here is derived from an EMBL/GenBank/DDBJ whole genome shotgun (WGS) entry which is preliminary data.</text>
</comment>
<dbReference type="PANTHER" id="PTHR30480">
    <property type="entry name" value="BETA-HEXOSAMINIDASE-RELATED"/>
    <property type="match status" value="1"/>
</dbReference>
<evidence type="ECO:0000256" key="1">
    <source>
        <dbReference type="ARBA" id="ARBA00001231"/>
    </source>
</evidence>
<feature type="binding site" evidence="11">
    <location>
        <position position="138"/>
    </location>
    <ligand>
        <name>substrate</name>
    </ligand>
</feature>
<feature type="binding site" evidence="11">
    <location>
        <begin position="168"/>
        <end position="169"/>
    </location>
    <ligand>
        <name>substrate</name>
    </ligand>
</feature>
<keyword evidence="6 11" id="KW-0573">Peptidoglycan synthesis</keyword>
<keyword evidence="4 11" id="KW-0378">Hydrolase</keyword>
<comment type="similarity">
    <text evidence="11">Belongs to the glycosyl hydrolase 3 family. NagZ subfamily.</text>
</comment>
<keyword evidence="9 11" id="KW-0961">Cell wall biogenesis/degradation</keyword>
<dbReference type="PANTHER" id="PTHR30480:SF13">
    <property type="entry name" value="BETA-HEXOSAMINIDASE"/>
    <property type="match status" value="1"/>
</dbReference>
<gene>
    <name evidence="11" type="primary">nagZ</name>
    <name evidence="13" type="ORF">BWK73_09915</name>
</gene>
<dbReference type="SUPFAM" id="SSF51445">
    <property type="entry name" value="(Trans)glycosidases"/>
    <property type="match status" value="1"/>
</dbReference>
<evidence type="ECO:0000313" key="13">
    <source>
        <dbReference type="EMBL" id="OQX14260.1"/>
    </source>
</evidence>
<feature type="binding site" evidence="11">
    <location>
        <position position="64"/>
    </location>
    <ligand>
        <name>substrate</name>
    </ligand>
</feature>
<dbReference type="InterPro" id="IPR001764">
    <property type="entry name" value="Glyco_hydro_3_N"/>
</dbReference>
<feature type="site" description="Important for catalytic activity" evidence="11">
    <location>
        <position position="179"/>
    </location>
</feature>
<keyword evidence="8 11" id="KW-0131">Cell cycle</keyword>
<sequence length="360" mass="38444">MALGPVMLDLAGTELSAEDRELLQHPAVGGVILFARNYQNPAQLAALTAAIRVVREPHLLVAVDQEGGRVQRFREGFQRLPPAGYYAALYQQSPDVAKQAARRMGWLMASELQAVGVDFSFAPVLDIDRGLSRVIGDRAFGQDTPTVTALTGAWMQGARLAGMVSVGKHFPGHGGVSADSHDALPCDDRPWETLWAEDIAPFGHLIAQGLEAVMPSHVVYSCVDAAPAGFSTRWLQGVLREQMGFQGAIFSDALDMAAAAAAGDFVGRAKAALAAGCDQLLMCNNRAAAVSVVEALADYRELTAQARLSRLYSRHFTPLLHAQQQPYWAEAAAVLAQFAVDNASGMTLAYDPTTRGGTVL</sequence>
<organism evidence="13 14">
    <name type="scientific">Thiothrix lacustris</name>
    <dbReference type="NCBI Taxonomy" id="525917"/>
    <lineage>
        <taxon>Bacteria</taxon>
        <taxon>Pseudomonadati</taxon>
        <taxon>Pseudomonadota</taxon>
        <taxon>Gammaproteobacteria</taxon>
        <taxon>Thiotrichales</taxon>
        <taxon>Thiotrichaceae</taxon>
        <taxon>Thiothrix</taxon>
    </lineage>
</organism>
<evidence type="ECO:0000256" key="4">
    <source>
        <dbReference type="ARBA" id="ARBA00022801"/>
    </source>
</evidence>
<keyword evidence="5 11" id="KW-0133">Cell shape</keyword>
<evidence type="ECO:0000256" key="3">
    <source>
        <dbReference type="ARBA" id="ARBA00022618"/>
    </source>
</evidence>
<dbReference type="GO" id="GO:0071555">
    <property type="term" value="P:cell wall organization"/>
    <property type="evidence" value="ECO:0007669"/>
    <property type="project" value="UniProtKB-KW"/>
</dbReference>
<dbReference type="GO" id="GO:0005737">
    <property type="term" value="C:cytoplasm"/>
    <property type="evidence" value="ECO:0007669"/>
    <property type="project" value="UniProtKB-SubCell"/>
</dbReference>
<evidence type="ECO:0000259" key="12">
    <source>
        <dbReference type="Pfam" id="PF00933"/>
    </source>
</evidence>
<dbReference type="FunFam" id="3.20.20.300:FF:000001">
    <property type="entry name" value="Beta-hexosaminidase"/>
    <property type="match status" value="1"/>
</dbReference>
<reference evidence="13 14" key="1">
    <citation type="submission" date="2017-01" db="EMBL/GenBank/DDBJ databases">
        <title>Novel large sulfur bacteria in the metagenomes of groundwater-fed chemosynthetic microbial mats in the Lake Huron basin.</title>
        <authorList>
            <person name="Sharrar A.M."/>
            <person name="Flood B.E."/>
            <person name="Bailey J.V."/>
            <person name="Jones D.S."/>
            <person name="Biddanda B."/>
            <person name="Ruberg S.A."/>
            <person name="Marcus D.N."/>
            <person name="Dick G.J."/>
        </authorList>
    </citation>
    <scope>NUCLEOTIDE SEQUENCE [LARGE SCALE GENOMIC DNA]</scope>
    <source>
        <strain evidence="13">A8</strain>
    </source>
</reference>